<proteinExistence type="predicted"/>
<evidence type="ECO:0000313" key="2">
    <source>
        <dbReference type="Proteomes" id="UP001218218"/>
    </source>
</evidence>
<protein>
    <submittedName>
        <fullName evidence="1">Uncharacterized protein</fullName>
    </submittedName>
</protein>
<evidence type="ECO:0000313" key="1">
    <source>
        <dbReference type="EMBL" id="KAJ7319140.1"/>
    </source>
</evidence>
<name>A0AAD6ZED7_9AGAR</name>
<dbReference type="EMBL" id="JARIHO010000055">
    <property type="protein sequence ID" value="KAJ7319140.1"/>
    <property type="molecule type" value="Genomic_DNA"/>
</dbReference>
<feature type="non-terminal residue" evidence="1">
    <location>
        <position position="117"/>
    </location>
</feature>
<feature type="non-terminal residue" evidence="1">
    <location>
        <position position="1"/>
    </location>
</feature>
<organism evidence="1 2">
    <name type="scientific">Mycena albidolilacea</name>
    <dbReference type="NCBI Taxonomy" id="1033008"/>
    <lineage>
        <taxon>Eukaryota</taxon>
        <taxon>Fungi</taxon>
        <taxon>Dikarya</taxon>
        <taxon>Basidiomycota</taxon>
        <taxon>Agaricomycotina</taxon>
        <taxon>Agaricomycetes</taxon>
        <taxon>Agaricomycetidae</taxon>
        <taxon>Agaricales</taxon>
        <taxon>Marasmiineae</taxon>
        <taxon>Mycenaceae</taxon>
        <taxon>Mycena</taxon>
    </lineage>
</organism>
<keyword evidence="2" id="KW-1185">Reference proteome</keyword>
<dbReference type="AlphaFoldDB" id="A0AAD6ZED7"/>
<reference evidence="1" key="1">
    <citation type="submission" date="2023-03" db="EMBL/GenBank/DDBJ databases">
        <title>Massive genome expansion in bonnet fungi (Mycena s.s.) driven by repeated elements and novel gene families across ecological guilds.</title>
        <authorList>
            <consortium name="Lawrence Berkeley National Laboratory"/>
            <person name="Harder C.B."/>
            <person name="Miyauchi S."/>
            <person name="Viragh M."/>
            <person name="Kuo A."/>
            <person name="Thoen E."/>
            <person name="Andreopoulos B."/>
            <person name="Lu D."/>
            <person name="Skrede I."/>
            <person name="Drula E."/>
            <person name="Henrissat B."/>
            <person name="Morin E."/>
            <person name="Kohler A."/>
            <person name="Barry K."/>
            <person name="LaButti K."/>
            <person name="Morin E."/>
            <person name="Salamov A."/>
            <person name="Lipzen A."/>
            <person name="Mereny Z."/>
            <person name="Hegedus B."/>
            <person name="Baldrian P."/>
            <person name="Stursova M."/>
            <person name="Weitz H."/>
            <person name="Taylor A."/>
            <person name="Grigoriev I.V."/>
            <person name="Nagy L.G."/>
            <person name="Martin F."/>
            <person name="Kauserud H."/>
        </authorList>
    </citation>
    <scope>NUCLEOTIDE SEQUENCE</scope>
    <source>
        <strain evidence="1">CBHHK002</strain>
    </source>
</reference>
<accession>A0AAD6ZED7</accession>
<gene>
    <name evidence="1" type="ORF">DFH08DRAFT_632373</name>
</gene>
<comment type="caution">
    <text evidence="1">The sequence shown here is derived from an EMBL/GenBank/DDBJ whole genome shotgun (WGS) entry which is preliminary data.</text>
</comment>
<sequence length="117" mass="13293">FGVIKKRWCILIMPPGYDMKIQARIPAALAALHNFIIEHDPDDHVDPEVWDPSPGGTVDPEIVAALRLQGELATERRTSEESEAGARLRDSIADKMWVQYQEILPERQDESDLEEED</sequence>
<dbReference type="Proteomes" id="UP001218218">
    <property type="component" value="Unassembled WGS sequence"/>
</dbReference>